<gene>
    <name evidence="4" type="ORF">PgNI_07678</name>
</gene>
<dbReference type="Pfam" id="PF13924">
    <property type="entry name" value="Lipocalin_5"/>
    <property type="match status" value="1"/>
</dbReference>
<accession>A0A6P8B3H4</accession>
<evidence type="ECO:0000313" key="3">
    <source>
        <dbReference type="Proteomes" id="UP000515153"/>
    </source>
</evidence>
<dbReference type="GeneID" id="41962597"/>
<feature type="region of interest" description="Disordered" evidence="1">
    <location>
        <begin position="49"/>
        <end position="68"/>
    </location>
</feature>
<dbReference type="RefSeq" id="XP_030981713.1">
    <property type="nucleotide sequence ID" value="XM_031127688.1"/>
</dbReference>
<organism evidence="3 4">
    <name type="scientific">Pyricularia grisea</name>
    <name type="common">Crabgrass-specific blast fungus</name>
    <name type="synonym">Magnaporthe grisea</name>
    <dbReference type="NCBI Taxonomy" id="148305"/>
    <lineage>
        <taxon>Eukaryota</taxon>
        <taxon>Fungi</taxon>
        <taxon>Dikarya</taxon>
        <taxon>Ascomycota</taxon>
        <taxon>Pezizomycotina</taxon>
        <taxon>Sordariomycetes</taxon>
        <taxon>Sordariomycetidae</taxon>
        <taxon>Magnaporthales</taxon>
        <taxon>Pyriculariaceae</taxon>
        <taxon>Pyricularia</taxon>
    </lineage>
</organism>
<proteinExistence type="predicted"/>
<name>A0A6P8B3H4_PYRGI</name>
<keyword evidence="3" id="KW-1185">Reference proteome</keyword>
<reference evidence="4" key="1">
    <citation type="journal article" date="2019" name="Mol. Biol. Evol.">
        <title>Blast fungal genomes show frequent chromosomal changes, gene gains and losses, and effector gene turnover.</title>
        <authorList>
            <person name="Gomez Luciano L.B."/>
            <person name="Jason Tsai I."/>
            <person name="Chuma I."/>
            <person name="Tosa Y."/>
            <person name="Chen Y.H."/>
            <person name="Li J.Y."/>
            <person name="Li M.Y."/>
            <person name="Jade Lu M.Y."/>
            <person name="Nakayashiki H."/>
            <person name="Li W.H."/>
        </authorList>
    </citation>
    <scope>NUCLEOTIDE SEQUENCE</scope>
    <source>
        <strain evidence="4">NI907</strain>
    </source>
</reference>
<dbReference type="KEGG" id="pgri:PgNI_07678"/>
<dbReference type="AlphaFoldDB" id="A0A6P8B3H4"/>
<evidence type="ECO:0000313" key="4">
    <source>
        <dbReference type="RefSeq" id="XP_030981713.1"/>
    </source>
</evidence>
<dbReference type="Proteomes" id="UP000515153">
    <property type="component" value="Unplaced"/>
</dbReference>
<protein>
    <recommendedName>
        <fullName evidence="2">Lipocalin-like domain-containing protein</fullName>
    </recommendedName>
</protein>
<reference evidence="4" key="3">
    <citation type="submission" date="2025-08" db="UniProtKB">
        <authorList>
            <consortium name="RefSeq"/>
        </authorList>
    </citation>
    <scope>IDENTIFICATION</scope>
    <source>
        <strain evidence="4">NI907</strain>
    </source>
</reference>
<feature type="domain" description="Lipocalin-like" evidence="2">
    <location>
        <begin position="15"/>
        <end position="150"/>
    </location>
</feature>
<dbReference type="InterPro" id="IPR024311">
    <property type="entry name" value="Lipocalin-like"/>
</dbReference>
<sequence>MKHDSVLAVLAGTYAMINQTNPDSVRTWGDAPHGHITYTTHGFMSAVMASTNPEHRPPGITNSAEQQADPSLVGDFATIAKHTMAYVAPYVVGEGSTASSGVLVHGPLAVNTLPSFEGRMWTRWYTFYEGADVLFLRLNETGEAGVWWRRIS</sequence>
<reference evidence="4" key="2">
    <citation type="submission" date="2019-10" db="EMBL/GenBank/DDBJ databases">
        <authorList>
            <consortium name="NCBI Genome Project"/>
        </authorList>
    </citation>
    <scope>NUCLEOTIDE SEQUENCE</scope>
    <source>
        <strain evidence="4">NI907</strain>
    </source>
</reference>
<evidence type="ECO:0000256" key="1">
    <source>
        <dbReference type="SAM" id="MobiDB-lite"/>
    </source>
</evidence>
<evidence type="ECO:0000259" key="2">
    <source>
        <dbReference type="Pfam" id="PF13924"/>
    </source>
</evidence>